<proteinExistence type="predicted"/>
<feature type="compositionally biased region" description="Polar residues" evidence="1">
    <location>
        <begin position="84"/>
        <end position="95"/>
    </location>
</feature>
<feature type="region of interest" description="Disordered" evidence="1">
    <location>
        <begin position="70"/>
        <end position="102"/>
    </location>
</feature>
<gene>
    <name evidence="2" type="ORF">Tci_660714</name>
</gene>
<organism evidence="2">
    <name type="scientific">Tanacetum cinerariifolium</name>
    <name type="common">Dalmatian daisy</name>
    <name type="synonym">Chrysanthemum cinerariifolium</name>
    <dbReference type="NCBI Taxonomy" id="118510"/>
    <lineage>
        <taxon>Eukaryota</taxon>
        <taxon>Viridiplantae</taxon>
        <taxon>Streptophyta</taxon>
        <taxon>Embryophyta</taxon>
        <taxon>Tracheophyta</taxon>
        <taxon>Spermatophyta</taxon>
        <taxon>Magnoliopsida</taxon>
        <taxon>eudicotyledons</taxon>
        <taxon>Gunneridae</taxon>
        <taxon>Pentapetalae</taxon>
        <taxon>asterids</taxon>
        <taxon>campanulids</taxon>
        <taxon>Asterales</taxon>
        <taxon>Asteraceae</taxon>
        <taxon>Asteroideae</taxon>
        <taxon>Anthemideae</taxon>
        <taxon>Anthemidinae</taxon>
        <taxon>Tanacetum</taxon>
    </lineage>
</organism>
<sequence>MASDHVSSEPILQCPIKALKHYSLSPETQSQKNVPQAAERVTTLNKLDVLLIMMFDEFLNGTTPIVSKPSAVNATDAPDKRQQHNVSQSSTTTVAENAPPLNIQTTPKTITQALIVTATENINQVKTNNENAQVEEDEFINIFNHSLEQVSGNPSQSIRTRRQLETDGKMCMFSLTKNKCDEENIVIHNKAHLVAKGYGQQEGIDFKESFALVALLEAIRLFVT</sequence>
<evidence type="ECO:0000256" key="1">
    <source>
        <dbReference type="SAM" id="MobiDB-lite"/>
    </source>
</evidence>
<feature type="non-terminal residue" evidence="2">
    <location>
        <position position="224"/>
    </location>
</feature>
<dbReference type="EMBL" id="BKCJ010507686">
    <property type="protein sequence ID" value="GFA88742.1"/>
    <property type="molecule type" value="Genomic_DNA"/>
</dbReference>
<name>A0A699KD75_TANCI</name>
<comment type="caution">
    <text evidence="2">The sequence shown here is derived from an EMBL/GenBank/DDBJ whole genome shotgun (WGS) entry which is preliminary data.</text>
</comment>
<reference evidence="2" key="1">
    <citation type="journal article" date="2019" name="Sci. Rep.">
        <title>Draft genome of Tanacetum cinerariifolium, the natural source of mosquito coil.</title>
        <authorList>
            <person name="Yamashiro T."/>
            <person name="Shiraishi A."/>
            <person name="Satake H."/>
            <person name="Nakayama K."/>
        </authorList>
    </citation>
    <scope>NUCLEOTIDE SEQUENCE</scope>
</reference>
<protein>
    <submittedName>
        <fullName evidence="2">Retrovirus-related Pol polyprotein from transposon TNT 1-94</fullName>
    </submittedName>
</protein>
<evidence type="ECO:0000313" key="2">
    <source>
        <dbReference type="EMBL" id="GFA88742.1"/>
    </source>
</evidence>
<dbReference type="AlphaFoldDB" id="A0A699KD75"/>
<accession>A0A699KD75</accession>